<feature type="transmembrane region" description="Helical" evidence="9">
    <location>
        <begin position="86"/>
        <end position="104"/>
    </location>
</feature>
<feature type="transmembrane region" description="Helical" evidence="9">
    <location>
        <begin position="192"/>
        <end position="212"/>
    </location>
</feature>
<evidence type="ECO:0000256" key="5">
    <source>
        <dbReference type="ARBA" id="ARBA00022989"/>
    </source>
</evidence>
<dbReference type="InterPro" id="IPR031155">
    <property type="entry name" value="DUR"/>
</dbReference>
<dbReference type="AlphaFoldDB" id="A0A8H7VGH2"/>
<evidence type="ECO:0000256" key="8">
    <source>
        <dbReference type="SAM" id="MobiDB-lite"/>
    </source>
</evidence>
<evidence type="ECO:0000256" key="9">
    <source>
        <dbReference type="SAM" id="Phobius"/>
    </source>
</evidence>
<evidence type="ECO:0000256" key="2">
    <source>
        <dbReference type="ARBA" id="ARBA00006434"/>
    </source>
</evidence>
<dbReference type="PANTHER" id="PTHR46154">
    <property type="match status" value="1"/>
</dbReference>
<evidence type="ECO:0000313" key="10">
    <source>
        <dbReference type="EMBL" id="KAG2218032.1"/>
    </source>
</evidence>
<dbReference type="GO" id="GO:0015204">
    <property type="term" value="F:urea transmembrane transporter activity"/>
    <property type="evidence" value="ECO:0007669"/>
    <property type="project" value="InterPro"/>
</dbReference>
<gene>
    <name evidence="10" type="ORF">INT45_014308</name>
</gene>
<evidence type="ECO:0000256" key="1">
    <source>
        <dbReference type="ARBA" id="ARBA00004141"/>
    </source>
</evidence>
<dbReference type="OrthoDB" id="6132759at2759"/>
<feature type="transmembrane region" description="Helical" evidence="9">
    <location>
        <begin position="599"/>
        <end position="624"/>
    </location>
</feature>
<evidence type="ECO:0000256" key="6">
    <source>
        <dbReference type="ARBA" id="ARBA00023136"/>
    </source>
</evidence>
<dbReference type="GO" id="GO:0005886">
    <property type="term" value="C:plasma membrane"/>
    <property type="evidence" value="ECO:0007669"/>
    <property type="project" value="TreeGrafter"/>
</dbReference>
<feature type="transmembrane region" description="Helical" evidence="9">
    <location>
        <begin position="443"/>
        <end position="463"/>
    </location>
</feature>
<dbReference type="GO" id="GO:0015606">
    <property type="term" value="F:spermidine transmembrane transporter activity"/>
    <property type="evidence" value="ECO:0007669"/>
    <property type="project" value="UniProtKB-ARBA"/>
</dbReference>
<comment type="subcellular location">
    <subcellularLocation>
        <location evidence="1">Membrane</location>
        <topology evidence="1">Multi-pass membrane protein</topology>
    </subcellularLocation>
</comment>
<feature type="transmembrane region" description="Helical" evidence="9">
    <location>
        <begin position="415"/>
        <end position="436"/>
    </location>
</feature>
<keyword evidence="11" id="KW-1185">Reference proteome</keyword>
<dbReference type="PROSITE" id="PS50283">
    <property type="entry name" value="NA_SOLUT_SYMP_3"/>
    <property type="match status" value="1"/>
</dbReference>
<comment type="caution">
    <text evidence="10">The sequence shown here is derived from an EMBL/GenBank/DDBJ whole genome shotgun (WGS) entry which is preliminary data.</text>
</comment>
<feature type="transmembrane region" description="Helical" evidence="9">
    <location>
        <begin position="387"/>
        <end position="409"/>
    </location>
</feature>
<evidence type="ECO:0000256" key="4">
    <source>
        <dbReference type="ARBA" id="ARBA00022692"/>
    </source>
</evidence>
<accession>A0A8H7VGH2</accession>
<keyword evidence="4 9" id="KW-0812">Transmembrane</keyword>
<feature type="compositionally biased region" description="Low complexity" evidence="8">
    <location>
        <begin position="537"/>
        <end position="550"/>
    </location>
</feature>
<feature type="transmembrane region" description="Helical" evidence="9">
    <location>
        <begin position="130"/>
        <end position="155"/>
    </location>
</feature>
<feature type="transmembrane region" description="Helical" evidence="9">
    <location>
        <begin position="12"/>
        <end position="32"/>
    </location>
</feature>
<reference evidence="10 11" key="1">
    <citation type="submission" date="2020-12" db="EMBL/GenBank/DDBJ databases">
        <title>Metabolic potential, ecology and presence of endohyphal bacteria is reflected in genomic diversity of Mucoromycotina.</title>
        <authorList>
            <person name="Muszewska A."/>
            <person name="Okrasinska A."/>
            <person name="Steczkiewicz K."/>
            <person name="Drgas O."/>
            <person name="Orlowska M."/>
            <person name="Perlinska-Lenart U."/>
            <person name="Aleksandrzak-Piekarczyk T."/>
            <person name="Szatraj K."/>
            <person name="Zielenkiewicz U."/>
            <person name="Pilsyk S."/>
            <person name="Malc E."/>
            <person name="Mieczkowski P."/>
            <person name="Kruszewska J.S."/>
            <person name="Biernat P."/>
            <person name="Pawlowska J."/>
        </authorList>
    </citation>
    <scope>NUCLEOTIDE SEQUENCE [LARGE SCALE GENOMIC DNA]</scope>
    <source>
        <strain evidence="10 11">CBS 142.35</strain>
    </source>
</reference>
<dbReference type="Gene3D" id="1.20.1730.10">
    <property type="entry name" value="Sodium/glucose cotransporter"/>
    <property type="match status" value="1"/>
</dbReference>
<sequence>MAELSQGVGYGVVVGFGAAFTFLMVGLTWLLKRYLHEVQSSEMFNTAQRSVKTGLIASAIVSSWTWAATLLTSTEVAYRYGVSGPLWYASGACVQVLLFSVLAIELKRRAPNAHTCLEVVRARYGRGTHFVYLVFSLITNIIVTAMLLLGGSAVVSYLTGMHVIAACFLLPLGVIVYTLFGGIKATFLSDYTHTAVILIIILYLVFTVYTSSPHIGSIERMYELLEMASAQNPITDNAQGSLLTMSSVQALIFGIVNIVGNFGTVFVDNAYWQRAVAAHPAHCVKAYLLGGLSWYAIPFTLATTMGLTGRALGISLTDEEITAGLVLPNACVALLGSAGAWICLLLVFFAVTSAASAELIAVSSIFTYDIFRAYIRPDATDKTIIRFSHISVLSFGIIMGVLATLLNLTGINLGYLYKLMGVLISSAVIPLTLTLLWGKQNLYAAAIAPIFGLCCSLIAWLVTTQALYGEITVFTSNQNYPMLAGNLVALFSPVLITLPISFIWPQNYTFDGTRQIKQVHTDTIVHPDQEQPKPENELSATEDSLSSSSSNEKEADDEQIRMAKSARFAKISSIILALSLFILWPMPMLGSQYVFSLSFFRGWVIVGIIWVFFSTFMVGLYPLWEARTDTIIIVKALWDDIRGRRNIGLPKTINEAGISESNQNVIVQEKKA</sequence>
<feature type="region of interest" description="Disordered" evidence="8">
    <location>
        <begin position="525"/>
        <end position="556"/>
    </location>
</feature>
<evidence type="ECO:0000256" key="3">
    <source>
        <dbReference type="ARBA" id="ARBA00022448"/>
    </source>
</evidence>
<dbReference type="FunFam" id="1.20.1730.10:FF:000006">
    <property type="entry name" value="Urea active transporter"/>
    <property type="match status" value="1"/>
</dbReference>
<dbReference type="NCBIfam" id="TIGR00813">
    <property type="entry name" value="sss"/>
    <property type="match status" value="1"/>
</dbReference>
<dbReference type="InterPro" id="IPR001734">
    <property type="entry name" value="Na/solute_symporter"/>
</dbReference>
<feature type="transmembrane region" description="Helical" evidence="9">
    <location>
        <begin position="53"/>
        <end position="74"/>
    </location>
</feature>
<dbReference type="PANTHER" id="PTHR46154:SF4">
    <property type="entry name" value="UREA ACTIVE TRANSPORTER"/>
    <property type="match status" value="1"/>
</dbReference>
<keyword evidence="5 9" id="KW-1133">Transmembrane helix</keyword>
<feature type="transmembrane region" description="Helical" evidence="9">
    <location>
        <begin position="161"/>
        <end position="180"/>
    </location>
</feature>
<feature type="transmembrane region" description="Helical" evidence="9">
    <location>
        <begin position="568"/>
        <end position="587"/>
    </location>
</feature>
<feature type="transmembrane region" description="Helical" evidence="9">
    <location>
        <begin position="483"/>
        <end position="504"/>
    </location>
</feature>
<dbReference type="Proteomes" id="UP000646827">
    <property type="component" value="Unassembled WGS sequence"/>
</dbReference>
<evidence type="ECO:0000313" key="11">
    <source>
        <dbReference type="Proteomes" id="UP000646827"/>
    </source>
</evidence>
<protein>
    <recommendedName>
        <fullName evidence="12">Urea transporter</fullName>
    </recommendedName>
</protein>
<evidence type="ECO:0000256" key="7">
    <source>
        <dbReference type="RuleBase" id="RU362091"/>
    </source>
</evidence>
<keyword evidence="6 9" id="KW-0472">Membrane</keyword>
<comment type="similarity">
    <text evidence="2 7">Belongs to the sodium:solute symporter (SSF) (TC 2.A.21) family.</text>
</comment>
<organism evidence="10 11">
    <name type="scientific">Circinella minor</name>
    <dbReference type="NCBI Taxonomy" id="1195481"/>
    <lineage>
        <taxon>Eukaryota</taxon>
        <taxon>Fungi</taxon>
        <taxon>Fungi incertae sedis</taxon>
        <taxon>Mucoromycota</taxon>
        <taxon>Mucoromycotina</taxon>
        <taxon>Mucoromycetes</taxon>
        <taxon>Mucorales</taxon>
        <taxon>Lichtheimiaceae</taxon>
        <taxon>Circinella</taxon>
    </lineage>
</organism>
<dbReference type="EMBL" id="JAEPRB010000256">
    <property type="protein sequence ID" value="KAG2218032.1"/>
    <property type="molecule type" value="Genomic_DNA"/>
</dbReference>
<proteinExistence type="inferred from homology"/>
<name>A0A8H7VGH2_9FUNG</name>
<evidence type="ECO:0008006" key="12">
    <source>
        <dbReference type="Google" id="ProtNLM"/>
    </source>
</evidence>
<dbReference type="CDD" id="cd11476">
    <property type="entry name" value="SLC5sbd_DUR3"/>
    <property type="match status" value="1"/>
</dbReference>
<keyword evidence="3" id="KW-0813">Transport</keyword>
<feature type="transmembrane region" description="Helical" evidence="9">
    <location>
        <begin position="294"/>
        <end position="313"/>
    </location>
</feature>
<dbReference type="Pfam" id="PF00474">
    <property type="entry name" value="SSF"/>
    <property type="match status" value="1"/>
</dbReference>
<dbReference type="InterPro" id="IPR038377">
    <property type="entry name" value="Na/Glc_symporter_sf"/>
</dbReference>
<feature type="compositionally biased region" description="Basic and acidic residues" evidence="8">
    <location>
        <begin position="525"/>
        <end position="536"/>
    </location>
</feature>